<protein>
    <submittedName>
        <fullName evidence="1">Uncharacterized protein</fullName>
    </submittedName>
</protein>
<dbReference type="GeneID" id="93925038"/>
<keyword evidence="2" id="KW-1185">Reference proteome</keyword>
<gene>
    <name evidence="1" type="ORF">DK182_07395</name>
</gene>
<reference evidence="1 2" key="1">
    <citation type="submission" date="2018-05" db="EMBL/GenBank/DDBJ databases">
        <title>Complete genome sequences of Streptococcus sobrinus.</title>
        <authorList>
            <person name="Sales M."/>
            <person name="Jensen P.A."/>
        </authorList>
    </citation>
    <scope>NUCLEOTIDE SEQUENCE [LARGE SCALE GENOMIC DNA]</scope>
    <source>
        <strain evidence="1 2">SL1</strain>
    </source>
</reference>
<dbReference type="EMBL" id="CP029490">
    <property type="protein sequence ID" value="AWN21179.1"/>
    <property type="molecule type" value="Genomic_DNA"/>
</dbReference>
<evidence type="ECO:0000313" key="2">
    <source>
        <dbReference type="Proteomes" id="UP000245369"/>
    </source>
</evidence>
<name>A0ABN5LTS0_9STRE</name>
<accession>A0ABN5LTS0</accession>
<evidence type="ECO:0000313" key="1">
    <source>
        <dbReference type="EMBL" id="AWN21179.1"/>
    </source>
</evidence>
<dbReference type="Proteomes" id="UP000245369">
    <property type="component" value="Chromosome"/>
</dbReference>
<sequence length="62" mass="7350">MEWQNQKGLILITFGEISIDIMKDIKGLRNYWRSISNSYLRSASARQSGKRKINGMWRFLIE</sequence>
<proteinExistence type="predicted"/>
<dbReference type="RefSeq" id="WP_028798547.1">
    <property type="nucleotide sequence ID" value="NZ_CP029490.1"/>
</dbReference>
<organism evidence="1 2">
    <name type="scientific">Streptococcus sobrinus</name>
    <dbReference type="NCBI Taxonomy" id="1310"/>
    <lineage>
        <taxon>Bacteria</taxon>
        <taxon>Bacillati</taxon>
        <taxon>Bacillota</taxon>
        <taxon>Bacilli</taxon>
        <taxon>Lactobacillales</taxon>
        <taxon>Streptococcaceae</taxon>
        <taxon>Streptococcus</taxon>
    </lineage>
</organism>